<evidence type="ECO:0000313" key="5">
    <source>
        <dbReference type="Proteomes" id="UP000037510"/>
    </source>
</evidence>
<evidence type="ECO:0000256" key="2">
    <source>
        <dbReference type="ARBA" id="ARBA00019180"/>
    </source>
</evidence>
<dbReference type="STRING" id="104452.A0A0L7L6C8"/>
<name>A0A0L7L6C8_OPEBR</name>
<evidence type="ECO:0000256" key="3">
    <source>
        <dbReference type="ARBA" id="ARBA00023186"/>
    </source>
</evidence>
<gene>
    <name evidence="4" type="ORF">OBRU01_14428</name>
</gene>
<comment type="similarity">
    <text evidence="1">Belongs to the PSMG1 family.</text>
</comment>
<dbReference type="PANTHER" id="PTHR15069:SF1">
    <property type="entry name" value="PROTEASOME ASSEMBLY CHAPERONE 1"/>
    <property type="match status" value="1"/>
</dbReference>
<protein>
    <recommendedName>
        <fullName evidence="2">Proteasome assembly chaperone 1</fullName>
    </recommendedName>
</protein>
<organism evidence="4 5">
    <name type="scientific">Operophtera brumata</name>
    <name type="common">Winter moth</name>
    <name type="synonym">Phalaena brumata</name>
    <dbReference type="NCBI Taxonomy" id="104452"/>
    <lineage>
        <taxon>Eukaryota</taxon>
        <taxon>Metazoa</taxon>
        <taxon>Ecdysozoa</taxon>
        <taxon>Arthropoda</taxon>
        <taxon>Hexapoda</taxon>
        <taxon>Insecta</taxon>
        <taxon>Pterygota</taxon>
        <taxon>Neoptera</taxon>
        <taxon>Endopterygota</taxon>
        <taxon>Lepidoptera</taxon>
        <taxon>Glossata</taxon>
        <taxon>Ditrysia</taxon>
        <taxon>Geometroidea</taxon>
        <taxon>Geometridae</taxon>
        <taxon>Larentiinae</taxon>
        <taxon>Operophtera</taxon>
    </lineage>
</organism>
<dbReference type="GO" id="GO:0005783">
    <property type="term" value="C:endoplasmic reticulum"/>
    <property type="evidence" value="ECO:0007669"/>
    <property type="project" value="InterPro"/>
</dbReference>
<evidence type="ECO:0000313" key="4">
    <source>
        <dbReference type="EMBL" id="KOB71063.1"/>
    </source>
</evidence>
<dbReference type="Proteomes" id="UP000037510">
    <property type="component" value="Unassembled WGS sequence"/>
</dbReference>
<keyword evidence="4" id="KW-0647">Proteasome</keyword>
<dbReference type="GO" id="GO:0070628">
    <property type="term" value="F:proteasome binding"/>
    <property type="evidence" value="ECO:0007669"/>
    <property type="project" value="TreeGrafter"/>
</dbReference>
<proteinExistence type="inferred from homology"/>
<accession>A0A0L7L6C8</accession>
<dbReference type="InterPro" id="IPR016565">
    <property type="entry name" value="Proteasome_assmbl_chp_1"/>
</dbReference>
<keyword evidence="3" id="KW-0143">Chaperone</keyword>
<reference evidence="4 5" key="1">
    <citation type="journal article" date="2015" name="Genome Biol. Evol.">
        <title>The genome of winter moth (Operophtera brumata) provides a genomic perspective on sexual dimorphism and phenology.</title>
        <authorList>
            <person name="Derks M.F."/>
            <person name="Smit S."/>
            <person name="Salis L."/>
            <person name="Schijlen E."/>
            <person name="Bossers A."/>
            <person name="Mateman C."/>
            <person name="Pijl A.S."/>
            <person name="de Ridder D."/>
            <person name="Groenen M.A."/>
            <person name="Visser M.E."/>
            <person name="Megens H.J."/>
        </authorList>
    </citation>
    <scope>NUCLEOTIDE SEQUENCE [LARGE SCALE GENOMIC DNA]</scope>
    <source>
        <strain evidence="4">WM2013NL</strain>
        <tissue evidence="4">Head and thorax</tissue>
    </source>
</reference>
<comment type="caution">
    <text evidence="4">The sequence shown here is derived from an EMBL/GenBank/DDBJ whole genome shotgun (WGS) entry which is preliminary data.</text>
</comment>
<dbReference type="PANTHER" id="PTHR15069">
    <property type="entry name" value="PROTEASOME ASSEMBLY CHAPERONE 1"/>
    <property type="match status" value="1"/>
</dbReference>
<sequence length="227" mass="25790">MCSFGEIVEPGSRNAWEDWDENIDCQSEIKWQRAIEVPKVINTFLILEGRYLADSIKMQVELKLQHINSVPEYNLKLYKTNDSDCYICVLKDYNLLQSSEIVELIKPFVVSSVDIVTILTKPLVEYQVSEILAENHVIRSLSTSKPLVAKSLAINFPRLEQPNIISGVSAGVICLRESMGLPGTAVVCYIEHPEESHIYELQVLLEKLNIVHMDTKPNNILKSNLYI</sequence>
<dbReference type="EMBL" id="JTDY01002630">
    <property type="protein sequence ID" value="KOB71063.1"/>
    <property type="molecule type" value="Genomic_DNA"/>
</dbReference>
<evidence type="ECO:0000256" key="1">
    <source>
        <dbReference type="ARBA" id="ARBA00005261"/>
    </source>
</evidence>
<dbReference type="GO" id="GO:0000502">
    <property type="term" value="C:proteasome complex"/>
    <property type="evidence" value="ECO:0007669"/>
    <property type="project" value="UniProtKB-KW"/>
</dbReference>
<dbReference type="AlphaFoldDB" id="A0A0L7L6C8"/>
<dbReference type="GO" id="GO:0080129">
    <property type="term" value="P:proteasome core complex assembly"/>
    <property type="evidence" value="ECO:0007669"/>
    <property type="project" value="TreeGrafter"/>
</dbReference>
<keyword evidence="5" id="KW-1185">Reference proteome</keyword>